<sequence>MRETGRGALAGLMVGAVQAAMWATSARWDGHSGVRGPYSLGMTAAVFLVGAVAAALVRLRRRPLVVFAGGVAALALGHALWRIMPQTTDYGFERSLLGGVHLLAAVAGFAIAAGALAATRRWWSGIATLGALAGVCVPAVALEEPARRWHLARGFERLGVPLVAPDVSGHRLFAVEAPILGQPGEPVIMLDYRRDSAETVGEWRLGFQVTVHRGSVATAAEACATPEPWEDGSGSCREASRDRWIRHGSQGRIAVFTHSGGALVELESYGAEETALLAAGETIRPISAEALAEQVRPVR</sequence>
<feature type="transmembrane region" description="Helical" evidence="1">
    <location>
        <begin position="38"/>
        <end position="57"/>
    </location>
</feature>
<keyword evidence="1" id="KW-1133">Transmembrane helix</keyword>
<feature type="transmembrane region" description="Helical" evidence="1">
    <location>
        <begin position="64"/>
        <end position="84"/>
    </location>
</feature>
<keyword evidence="1" id="KW-0472">Membrane</keyword>
<dbReference type="Proteomes" id="UP000650628">
    <property type="component" value="Unassembled WGS sequence"/>
</dbReference>
<accession>A0A8J3TWL4</accession>
<gene>
    <name evidence="2" type="ORF">Pmi06nite_72460</name>
</gene>
<dbReference type="RefSeq" id="WP_203957624.1">
    <property type="nucleotide sequence ID" value="NZ_BOOO01000042.1"/>
</dbReference>
<comment type="caution">
    <text evidence="2">The sequence shown here is derived from an EMBL/GenBank/DDBJ whole genome shotgun (WGS) entry which is preliminary data.</text>
</comment>
<evidence type="ECO:0000313" key="3">
    <source>
        <dbReference type="Proteomes" id="UP000650628"/>
    </source>
</evidence>
<keyword evidence="1" id="KW-0812">Transmembrane</keyword>
<name>A0A8J3TWL4_9ACTN</name>
<protein>
    <submittedName>
        <fullName evidence="2">Uncharacterized protein</fullName>
    </submittedName>
</protein>
<feature type="transmembrane region" description="Helical" evidence="1">
    <location>
        <begin position="123"/>
        <end position="142"/>
    </location>
</feature>
<keyword evidence="3" id="KW-1185">Reference proteome</keyword>
<feature type="transmembrane region" description="Helical" evidence="1">
    <location>
        <begin position="96"/>
        <end position="116"/>
    </location>
</feature>
<dbReference type="AlphaFoldDB" id="A0A8J3TWL4"/>
<evidence type="ECO:0000256" key="1">
    <source>
        <dbReference type="SAM" id="Phobius"/>
    </source>
</evidence>
<proteinExistence type="predicted"/>
<organism evidence="2 3">
    <name type="scientific">Planotetraspora mira</name>
    <dbReference type="NCBI Taxonomy" id="58121"/>
    <lineage>
        <taxon>Bacteria</taxon>
        <taxon>Bacillati</taxon>
        <taxon>Actinomycetota</taxon>
        <taxon>Actinomycetes</taxon>
        <taxon>Streptosporangiales</taxon>
        <taxon>Streptosporangiaceae</taxon>
        <taxon>Planotetraspora</taxon>
    </lineage>
</organism>
<evidence type="ECO:0000313" key="2">
    <source>
        <dbReference type="EMBL" id="GII33804.1"/>
    </source>
</evidence>
<dbReference type="EMBL" id="BOOO01000042">
    <property type="protein sequence ID" value="GII33804.1"/>
    <property type="molecule type" value="Genomic_DNA"/>
</dbReference>
<reference evidence="2 3" key="1">
    <citation type="submission" date="2021-01" db="EMBL/GenBank/DDBJ databases">
        <title>Whole genome shotgun sequence of Planotetraspora mira NBRC 15435.</title>
        <authorList>
            <person name="Komaki H."/>
            <person name="Tamura T."/>
        </authorList>
    </citation>
    <scope>NUCLEOTIDE SEQUENCE [LARGE SCALE GENOMIC DNA]</scope>
    <source>
        <strain evidence="2 3">NBRC 15435</strain>
    </source>
</reference>